<dbReference type="InterPro" id="IPR011006">
    <property type="entry name" value="CheY-like_superfamily"/>
</dbReference>
<proteinExistence type="predicted"/>
<dbReference type="EMBL" id="LNYJ01000011">
    <property type="protein sequence ID" value="KTD17291.1"/>
    <property type="molecule type" value="Genomic_DNA"/>
</dbReference>
<name>A0A0W0VAZ7_9GAMM</name>
<dbReference type="InterPro" id="IPR024078">
    <property type="entry name" value="LmbE-like_dom_sf"/>
</dbReference>
<evidence type="ECO:0000313" key="4">
    <source>
        <dbReference type="Proteomes" id="UP000055035"/>
    </source>
</evidence>
<dbReference type="SMART" id="SM00448">
    <property type="entry name" value="REC"/>
    <property type="match status" value="1"/>
</dbReference>
<accession>A0A0W0VAZ7</accession>
<dbReference type="SUPFAM" id="SSF102588">
    <property type="entry name" value="LmbE-like"/>
    <property type="match status" value="1"/>
</dbReference>
<evidence type="ECO:0000259" key="2">
    <source>
        <dbReference type="PROSITE" id="PS50110"/>
    </source>
</evidence>
<evidence type="ECO:0000256" key="1">
    <source>
        <dbReference type="PROSITE-ProRule" id="PRU00169"/>
    </source>
</evidence>
<dbReference type="RefSeq" id="WP_058471060.1">
    <property type="nucleotide sequence ID" value="NZ_CAAAIC010000003.1"/>
</dbReference>
<dbReference type="PATRIC" id="fig|456.5.peg.1705"/>
<dbReference type="STRING" id="456.Ljor_1597"/>
<organism evidence="3 4">
    <name type="scientific">Legionella jordanis</name>
    <dbReference type="NCBI Taxonomy" id="456"/>
    <lineage>
        <taxon>Bacteria</taxon>
        <taxon>Pseudomonadati</taxon>
        <taxon>Pseudomonadota</taxon>
        <taxon>Gammaproteobacteria</taxon>
        <taxon>Legionellales</taxon>
        <taxon>Legionellaceae</taxon>
        <taxon>Legionella</taxon>
    </lineage>
</organism>
<dbReference type="PANTHER" id="PTHR12993">
    <property type="entry name" value="N-ACETYLGLUCOSAMINYL-PHOSPHATIDYLINOSITOL DE-N-ACETYLASE-RELATED"/>
    <property type="match status" value="1"/>
</dbReference>
<gene>
    <name evidence="3" type="primary">algB</name>
    <name evidence="3" type="ORF">Ljor_1597</name>
</gene>
<feature type="modified residue" description="4-aspartylphosphate" evidence="1">
    <location>
        <position position="54"/>
    </location>
</feature>
<sequence>MKRLFRILLIEPDYGIARTIMRCLEEQAEVTHVTETNRAKERIAANNWHLVITDINSPEVNDLDITQMVKAVDPHTSIIIITSNVKVDFILTAMQHHADGLFFKPIDEVEFTSRAIQLAEEAKNNKEKKKKIVLAIGAHPDDVEFGCAGTLAKLRAEGARINILTLSLGAVGGDPAIRKREAEEAAKMQEAQLFLGNMKDTKISDTSETIEFIEEIINQVNPTHVYTHAYNDSHQDHRCIHRATLTASRQISKLFGYLSPSSTVDFRPNIFINIDHFIDDKLKILSLFRSQIDKRPYLRPEIIEATARYWGRFCNYHLVEPMEVIKEHY</sequence>
<dbReference type="Pfam" id="PF00072">
    <property type="entry name" value="Response_reg"/>
    <property type="match status" value="1"/>
</dbReference>
<feature type="domain" description="Response regulatory" evidence="2">
    <location>
        <begin position="6"/>
        <end position="119"/>
    </location>
</feature>
<keyword evidence="1" id="KW-0597">Phosphoprotein</keyword>
<evidence type="ECO:0000313" key="3">
    <source>
        <dbReference type="EMBL" id="KTD17291.1"/>
    </source>
</evidence>
<dbReference type="PANTHER" id="PTHR12993:SF30">
    <property type="entry name" value="N-ACETYL-ALPHA-D-GLUCOSAMINYL L-MALATE DEACETYLASE 1"/>
    <property type="match status" value="1"/>
</dbReference>
<dbReference type="GO" id="GO:0000160">
    <property type="term" value="P:phosphorelay signal transduction system"/>
    <property type="evidence" value="ECO:0007669"/>
    <property type="project" value="InterPro"/>
</dbReference>
<dbReference type="CDD" id="cd00156">
    <property type="entry name" value="REC"/>
    <property type="match status" value="1"/>
</dbReference>
<dbReference type="Gene3D" id="3.40.50.10320">
    <property type="entry name" value="LmbE-like"/>
    <property type="match status" value="1"/>
</dbReference>
<dbReference type="Proteomes" id="UP000055035">
    <property type="component" value="Unassembled WGS sequence"/>
</dbReference>
<dbReference type="SUPFAM" id="SSF52172">
    <property type="entry name" value="CheY-like"/>
    <property type="match status" value="1"/>
</dbReference>
<keyword evidence="4" id="KW-1185">Reference proteome</keyword>
<comment type="caution">
    <text evidence="3">The sequence shown here is derived from an EMBL/GenBank/DDBJ whole genome shotgun (WGS) entry which is preliminary data.</text>
</comment>
<dbReference type="Pfam" id="PF02585">
    <property type="entry name" value="PIG-L"/>
    <property type="match status" value="1"/>
</dbReference>
<reference evidence="3 4" key="1">
    <citation type="submission" date="2015-11" db="EMBL/GenBank/DDBJ databases">
        <title>Genomic analysis of 38 Legionella species identifies large and diverse effector repertoires.</title>
        <authorList>
            <person name="Burstein D."/>
            <person name="Amaro F."/>
            <person name="Zusman T."/>
            <person name="Lifshitz Z."/>
            <person name="Cohen O."/>
            <person name="Gilbert J.A."/>
            <person name="Pupko T."/>
            <person name="Shuman H.A."/>
            <person name="Segal G."/>
        </authorList>
    </citation>
    <scope>NUCLEOTIDE SEQUENCE [LARGE SCALE GENOMIC DNA]</scope>
    <source>
        <strain evidence="3 4">BL-540</strain>
    </source>
</reference>
<dbReference type="InterPro" id="IPR001789">
    <property type="entry name" value="Sig_transdc_resp-reg_receiver"/>
</dbReference>
<dbReference type="Gene3D" id="3.40.50.2300">
    <property type="match status" value="1"/>
</dbReference>
<dbReference type="InterPro" id="IPR003737">
    <property type="entry name" value="GlcNAc_PI_deacetylase-related"/>
</dbReference>
<dbReference type="GO" id="GO:0016811">
    <property type="term" value="F:hydrolase activity, acting on carbon-nitrogen (but not peptide) bonds, in linear amides"/>
    <property type="evidence" value="ECO:0007669"/>
    <property type="project" value="TreeGrafter"/>
</dbReference>
<dbReference type="OrthoDB" id="9790023at2"/>
<dbReference type="AlphaFoldDB" id="A0A0W0VAZ7"/>
<dbReference type="PROSITE" id="PS50110">
    <property type="entry name" value="RESPONSE_REGULATORY"/>
    <property type="match status" value="1"/>
</dbReference>
<protein>
    <submittedName>
        <fullName evidence="3">Alginate biosynthesis transcriptional regulatory protein AlgB</fullName>
    </submittedName>
</protein>